<reference evidence="2" key="1">
    <citation type="journal article" date="2018" name="DNA Res.">
        <title>Multiple hybrid de novo genome assembly of finger millet, an orphan allotetraploid crop.</title>
        <authorList>
            <person name="Hatakeyama M."/>
            <person name="Aluri S."/>
            <person name="Balachadran M.T."/>
            <person name="Sivarajan S.R."/>
            <person name="Patrignani A."/>
            <person name="Gruter S."/>
            <person name="Poveda L."/>
            <person name="Shimizu-Inatsugi R."/>
            <person name="Baeten J."/>
            <person name="Francoijs K.J."/>
            <person name="Nataraja K.N."/>
            <person name="Reddy Y.A.N."/>
            <person name="Phadnis S."/>
            <person name="Ravikumar R.L."/>
            <person name="Schlapbach R."/>
            <person name="Sreeman S.M."/>
            <person name="Shimizu K.K."/>
        </authorList>
    </citation>
    <scope>NUCLEOTIDE SEQUENCE</scope>
</reference>
<evidence type="ECO:0000313" key="2">
    <source>
        <dbReference type="EMBL" id="GJN34769.1"/>
    </source>
</evidence>
<reference evidence="2" key="2">
    <citation type="submission" date="2021-12" db="EMBL/GenBank/DDBJ databases">
        <title>Resequencing data analysis of finger millet.</title>
        <authorList>
            <person name="Hatakeyama M."/>
            <person name="Aluri S."/>
            <person name="Balachadran M.T."/>
            <person name="Sivarajan S.R."/>
            <person name="Poveda L."/>
            <person name="Shimizu-Inatsugi R."/>
            <person name="Schlapbach R."/>
            <person name="Sreeman S.M."/>
            <person name="Shimizu K.K."/>
        </authorList>
    </citation>
    <scope>NUCLEOTIDE SEQUENCE</scope>
</reference>
<evidence type="ECO:0000313" key="3">
    <source>
        <dbReference type="Proteomes" id="UP001054889"/>
    </source>
</evidence>
<gene>
    <name evidence="2" type="primary">gb23464</name>
    <name evidence="2" type="ORF">PR202_gb23464</name>
</gene>
<comment type="caution">
    <text evidence="2">The sequence shown here is derived from an EMBL/GenBank/DDBJ whole genome shotgun (WGS) entry which is preliminary data.</text>
</comment>
<dbReference type="AlphaFoldDB" id="A0AAV5FGB5"/>
<protein>
    <recommendedName>
        <fullName evidence="1">Reverse transcriptase zinc-binding domain-containing protein</fullName>
    </recommendedName>
</protein>
<proteinExistence type="predicted"/>
<keyword evidence="3" id="KW-1185">Reference proteome</keyword>
<sequence length="189" mass="21989">MGCSIADLAPMVVASVPPHIIKKRTVAEALMDYSWPRDIQGGLGLIGLFEYFQLWDTVHEMVLSQESDHHIWNLEASGIYSSKSAYKAFHNGAITFEPWRRVWKSWAPPKCKMFLWLAIRNHCWIADRLARRNLPHPTQYPLCDQEDETVQHLLTSCVFAQQFWFKLLELLGLQDRIPNTNTSSFADWW</sequence>
<evidence type="ECO:0000259" key="1">
    <source>
        <dbReference type="Pfam" id="PF13966"/>
    </source>
</evidence>
<name>A0AAV5FGB5_ELECO</name>
<dbReference type="Proteomes" id="UP001054889">
    <property type="component" value="Unassembled WGS sequence"/>
</dbReference>
<feature type="domain" description="Reverse transcriptase zinc-binding" evidence="1">
    <location>
        <begin position="80"/>
        <end position="164"/>
    </location>
</feature>
<dbReference type="EMBL" id="BQKI01000085">
    <property type="protein sequence ID" value="GJN34769.1"/>
    <property type="molecule type" value="Genomic_DNA"/>
</dbReference>
<dbReference type="InterPro" id="IPR026960">
    <property type="entry name" value="RVT-Znf"/>
</dbReference>
<accession>A0AAV5FGB5</accession>
<dbReference type="Pfam" id="PF13966">
    <property type="entry name" value="zf-RVT"/>
    <property type="match status" value="1"/>
</dbReference>
<organism evidence="2 3">
    <name type="scientific">Eleusine coracana subsp. coracana</name>
    <dbReference type="NCBI Taxonomy" id="191504"/>
    <lineage>
        <taxon>Eukaryota</taxon>
        <taxon>Viridiplantae</taxon>
        <taxon>Streptophyta</taxon>
        <taxon>Embryophyta</taxon>
        <taxon>Tracheophyta</taxon>
        <taxon>Spermatophyta</taxon>
        <taxon>Magnoliopsida</taxon>
        <taxon>Liliopsida</taxon>
        <taxon>Poales</taxon>
        <taxon>Poaceae</taxon>
        <taxon>PACMAD clade</taxon>
        <taxon>Chloridoideae</taxon>
        <taxon>Cynodonteae</taxon>
        <taxon>Eleusininae</taxon>
        <taxon>Eleusine</taxon>
    </lineage>
</organism>